<evidence type="ECO:0000256" key="1">
    <source>
        <dbReference type="SAM" id="MobiDB-lite"/>
    </source>
</evidence>
<evidence type="ECO:0000313" key="4">
    <source>
        <dbReference type="Proteomes" id="UP000195402"/>
    </source>
</evidence>
<dbReference type="PANTHER" id="PTHR44137:SF32">
    <property type="entry name" value="DNAJ HEAT SHOCK AMINO-TERMINAL DOMAIN PROTEIN"/>
    <property type="match status" value="1"/>
</dbReference>
<dbReference type="Proteomes" id="UP000195402">
    <property type="component" value="Unassembled WGS sequence"/>
</dbReference>
<gene>
    <name evidence="3" type="ORF">BVC80_1837g307</name>
</gene>
<dbReference type="PANTHER" id="PTHR44137">
    <property type="entry name" value="BNAC03G44070D PROTEIN"/>
    <property type="match status" value="1"/>
</dbReference>
<dbReference type="CDD" id="cd06257">
    <property type="entry name" value="DnaJ"/>
    <property type="match status" value="1"/>
</dbReference>
<feature type="compositionally biased region" description="Basic and acidic residues" evidence="1">
    <location>
        <begin position="781"/>
        <end position="802"/>
    </location>
</feature>
<name>A0A200R430_MACCD</name>
<evidence type="ECO:0000313" key="3">
    <source>
        <dbReference type="EMBL" id="OVA17484.1"/>
    </source>
</evidence>
<dbReference type="InterPro" id="IPR024593">
    <property type="entry name" value="DUF3444"/>
</dbReference>
<dbReference type="EMBL" id="MVGT01000438">
    <property type="protein sequence ID" value="OVA17484.1"/>
    <property type="molecule type" value="Genomic_DNA"/>
</dbReference>
<dbReference type="Pfam" id="PF11926">
    <property type="entry name" value="DUF3444"/>
    <property type="match status" value="1"/>
</dbReference>
<feature type="region of interest" description="Disordered" evidence="1">
    <location>
        <begin position="744"/>
        <end position="763"/>
    </location>
</feature>
<dbReference type="OMA" id="CAEEQMR"/>
<accession>A0A200R430</accession>
<feature type="compositionally biased region" description="Low complexity" evidence="1">
    <location>
        <begin position="169"/>
        <end position="185"/>
    </location>
</feature>
<dbReference type="InterPro" id="IPR001623">
    <property type="entry name" value="DnaJ_domain"/>
</dbReference>
<dbReference type="AlphaFoldDB" id="A0A200R430"/>
<feature type="compositionally biased region" description="Low complexity" evidence="1">
    <location>
        <begin position="226"/>
        <end position="248"/>
    </location>
</feature>
<dbReference type="PRINTS" id="PR00625">
    <property type="entry name" value="JDOMAIN"/>
</dbReference>
<feature type="region of interest" description="Disordered" evidence="1">
    <location>
        <begin position="444"/>
        <end position="483"/>
    </location>
</feature>
<comment type="caution">
    <text evidence="3">The sequence shown here is derived from an EMBL/GenBank/DDBJ whole genome shotgun (WGS) entry which is preliminary data.</text>
</comment>
<protein>
    <submittedName>
        <fullName evidence="3">DnaJ domain</fullName>
    </submittedName>
</protein>
<dbReference type="InterPro" id="IPR036869">
    <property type="entry name" value="J_dom_sf"/>
</dbReference>
<dbReference type="PROSITE" id="PS00636">
    <property type="entry name" value="DNAJ_1"/>
    <property type="match status" value="1"/>
</dbReference>
<reference evidence="3 4" key="1">
    <citation type="journal article" date="2017" name="Mol. Plant">
        <title>The Genome of Medicinal Plant Macleaya cordata Provides New Insights into Benzylisoquinoline Alkaloids Metabolism.</title>
        <authorList>
            <person name="Liu X."/>
            <person name="Liu Y."/>
            <person name="Huang P."/>
            <person name="Ma Y."/>
            <person name="Qing Z."/>
            <person name="Tang Q."/>
            <person name="Cao H."/>
            <person name="Cheng P."/>
            <person name="Zheng Y."/>
            <person name="Yuan Z."/>
            <person name="Zhou Y."/>
            <person name="Liu J."/>
            <person name="Tang Z."/>
            <person name="Zhuo Y."/>
            <person name="Zhang Y."/>
            <person name="Yu L."/>
            <person name="Huang J."/>
            <person name="Yang P."/>
            <person name="Peng Q."/>
            <person name="Zhang J."/>
            <person name="Jiang W."/>
            <person name="Zhang Z."/>
            <person name="Lin K."/>
            <person name="Ro D.K."/>
            <person name="Chen X."/>
            <person name="Xiong X."/>
            <person name="Shang Y."/>
            <person name="Huang S."/>
            <person name="Zeng J."/>
        </authorList>
    </citation>
    <scope>NUCLEOTIDE SEQUENCE [LARGE SCALE GENOMIC DNA]</scope>
    <source>
        <strain evidence="4">cv. BLH2017</strain>
        <tissue evidence="3">Root</tissue>
    </source>
</reference>
<dbReference type="InParanoid" id="A0A200R430"/>
<dbReference type="SMART" id="SM00271">
    <property type="entry name" value="DnaJ"/>
    <property type="match status" value="1"/>
</dbReference>
<proteinExistence type="predicted"/>
<feature type="region of interest" description="Disordered" evidence="1">
    <location>
        <begin position="305"/>
        <end position="421"/>
    </location>
</feature>
<feature type="compositionally biased region" description="Basic and acidic residues" evidence="1">
    <location>
        <begin position="448"/>
        <end position="461"/>
    </location>
</feature>
<sequence length="818" mass="90426">MECNRDEATRAKEIAERKFSSRDIAGAKKFALKAQNLYPNLEGLSQMLATLDVYLSADNKMGGEADWYGILGVSPSSDDETVKKQYRKLALMLHPDKNKSIGADGAFKLISEAWSLLSDKTKRVAYDQKRFSRTSQQRVPTTSGGPSVPAANGFTNSTSSSVRSHKSTTHTGSTTAPSPPSTSKSNTFWTACNRCKMQYEYLRVYQNHTLLCPNCHEPFLAVETANPPSNGSNSSTSRSFSQQRQNSNHHTTKKNTYASGRSTADSPNIGPAQVGGHGSFNHTSFQWGPAAGVGNAAASANIAQQACEKAKREHEEAQAAARRQEAVRKKHPVSKRPTSGFCAPGSSPEGEGPVKRTKVSDYGGGNYHGGNVANQMASGSGSGNSSGSASGFKQGGLETGRVNGFSVPNRSNSTRDLSQTELRNMLAEKARREIRKKLSEWSLSTRAKASEKESKKQKGKETSVPNGDENNKKKSGVLNSKKVVQDRQASLNISGVDSVGEIHEPLSINVPDSDFHDFDKDRSERSFGDNQVWAAYDNDDGMPRYYAMIQRVVSLNPFKMRISWLNSKTNSELGPVDWVGSGFSKTCGEFRVGRYEINKSLNSFSHRVTWTKGARGVVRIFPMKGDVWAVYRNWSPDWNESTPDEVIHKYEMVEVLDDYNEEQGVTVTPLVKVTGFKTVFHRHLDPGEARRIPREEMFRFSHQVPSYLLTGQEAQNAPKGCHELDPAATPVELLQVITEAKEEETEDCAEEQMRKEAKGEVVENAKKQIEIEPREEDCAEEQMRKEAKGEVVENAKKQIEIEPREEDIAESAEEKKPT</sequence>
<dbReference type="InterPro" id="IPR018253">
    <property type="entry name" value="DnaJ_domain_CS"/>
</dbReference>
<evidence type="ECO:0000259" key="2">
    <source>
        <dbReference type="PROSITE" id="PS50076"/>
    </source>
</evidence>
<dbReference type="PROSITE" id="PS50076">
    <property type="entry name" value="DNAJ_2"/>
    <property type="match status" value="1"/>
</dbReference>
<dbReference type="OrthoDB" id="66964at2759"/>
<dbReference type="Pfam" id="PF00226">
    <property type="entry name" value="DnaJ"/>
    <property type="match status" value="1"/>
</dbReference>
<feature type="compositionally biased region" description="Polar residues" evidence="1">
    <location>
        <begin position="406"/>
        <end position="421"/>
    </location>
</feature>
<dbReference type="InterPro" id="IPR056988">
    <property type="entry name" value="Zn_ribbon_pln"/>
</dbReference>
<feature type="region of interest" description="Disordered" evidence="1">
    <location>
        <begin position="128"/>
        <end position="185"/>
    </location>
</feature>
<organism evidence="3 4">
    <name type="scientific">Macleaya cordata</name>
    <name type="common">Five-seeded plume-poppy</name>
    <name type="synonym">Bocconia cordata</name>
    <dbReference type="NCBI Taxonomy" id="56857"/>
    <lineage>
        <taxon>Eukaryota</taxon>
        <taxon>Viridiplantae</taxon>
        <taxon>Streptophyta</taxon>
        <taxon>Embryophyta</taxon>
        <taxon>Tracheophyta</taxon>
        <taxon>Spermatophyta</taxon>
        <taxon>Magnoliopsida</taxon>
        <taxon>Ranunculales</taxon>
        <taxon>Papaveraceae</taxon>
        <taxon>Papaveroideae</taxon>
        <taxon>Macleaya</taxon>
    </lineage>
</organism>
<feature type="compositionally biased region" description="Basic and acidic residues" evidence="1">
    <location>
        <begin position="308"/>
        <end position="327"/>
    </location>
</feature>
<dbReference type="STRING" id="56857.A0A200R430"/>
<dbReference type="Pfam" id="PF23551">
    <property type="entry name" value="Zn_ribbon_20"/>
    <property type="match status" value="1"/>
</dbReference>
<dbReference type="SUPFAM" id="SSF46565">
    <property type="entry name" value="Chaperone J-domain"/>
    <property type="match status" value="1"/>
</dbReference>
<feature type="region of interest" description="Disordered" evidence="1">
    <location>
        <begin position="226"/>
        <end position="283"/>
    </location>
</feature>
<keyword evidence="4" id="KW-1185">Reference proteome</keyword>
<feature type="compositionally biased region" description="Polar residues" evidence="1">
    <location>
        <begin position="254"/>
        <end position="266"/>
    </location>
</feature>
<feature type="compositionally biased region" description="Basic and acidic residues" evidence="1">
    <location>
        <begin position="751"/>
        <end position="763"/>
    </location>
</feature>
<feature type="region of interest" description="Disordered" evidence="1">
    <location>
        <begin position="772"/>
        <end position="818"/>
    </location>
</feature>
<feature type="domain" description="J" evidence="2">
    <location>
        <begin position="66"/>
        <end position="130"/>
    </location>
</feature>
<feature type="compositionally biased region" description="Low complexity" evidence="1">
    <location>
        <begin position="377"/>
        <end position="391"/>
    </location>
</feature>
<dbReference type="Gene3D" id="1.10.287.110">
    <property type="entry name" value="DnaJ domain"/>
    <property type="match status" value="1"/>
</dbReference>
<feature type="compositionally biased region" description="Polar residues" evidence="1">
    <location>
        <begin position="133"/>
        <end position="145"/>
    </location>
</feature>
<dbReference type="FunCoup" id="A0A200R430">
    <property type="interactions" value="1678"/>
</dbReference>